<evidence type="ECO:0000256" key="1">
    <source>
        <dbReference type="SAM" id="Phobius"/>
    </source>
</evidence>
<dbReference type="AlphaFoldDB" id="A0A0K2UN68"/>
<evidence type="ECO:0000313" key="2">
    <source>
        <dbReference type="EMBL" id="CDW39181.1"/>
    </source>
</evidence>
<reference evidence="2" key="1">
    <citation type="submission" date="2014-05" db="EMBL/GenBank/DDBJ databases">
        <authorList>
            <person name="Chronopoulou M."/>
        </authorList>
    </citation>
    <scope>NUCLEOTIDE SEQUENCE</scope>
    <source>
        <tissue evidence="2">Whole organism</tissue>
    </source>
</reference>
<dbReference type="EMBL" id="HACA01021820">
    <property type="protein sequence ID" value="CDW39181.1"/>
    <property type="molecule type" value="Transcribed_RNA"/>
</dbReference>
<sequence>MLNLSLFFIIIILQFIICAINPFIFEDHFTKPLFFQLFHVFYDDFFSFKQKKKNEKHMEIRKKGRYMGN</sequence>
<name>A0A0K2UN68_LEPSM</name>
<proteinExistence type="predicted"/>
<feature type="transmembrane region" description="Helical" evidence="1">
    <location>
        <begin position="6"/>
        <end position="25"/>
    </location>
</feature>
<organism evidence="2">
    <name type="scientific">Lepeophtheirus salmonis</name>
    <name type="common">Salmon louse</name>
    <name type="synonym">Caligus salmonis</name>
    <dbReference type="NCBI Taxonomy" id="72036"/>
    <lineage>
        <taxon>Eukaryota</taxon>
        <taxon>Metazoa</taxon>
        <taxon>Ecdysozoa</taxon>
        <taxon>Arthropoda</taxon>
        <taxon>Crustacea</taxon>
        <taxon>Multicrustacea</taxon>
        <taxon>Hexanauplia</taxon>
        <taxon>Copepoda</taxon>
        <taxon>Siphonostomatoida</taxon>
        <taxon>Caligidae</taxon>
        <taxon>Lepeophtheirus</taxon>
    </lineage>
</organism>
<keyword evidence="1" id="KW-1133">Transmembrane helix</keyword>
<accession>A0A0K2UN68</accession>
<protein>
    <submittedName>
        <fullName evidence="2">Uncharacterized protein</fullName>
    </submittedName>
</protein>
<keyword evidence="1" id="KW-0472">Membrane</keyword>
<keyword evidence="1" id="KW-0812">Transmembrane</keyword>